<dbReference type="EMBL" id="BSEC01000003">
    <property type="protein sequence ID" value="GLI95386.1"/>
    <property type="molecule type" value="Genomic_DNA"/>
</dbReference>
<name>A0A9W6GYQ5_9HYPH</name>
<feature type="domain" description="Transposase IS204/IS1001/IS1096/IS1165 DDE" evidence="1">
    <location>
        <begin position="156"/>
        <end position="281"/>
    </location>
</feature>
<organism evidence="3 4">
    <name type="scientific">Methylocystis echinoides</name>
    <dbReference type="NCBI Taxonomy" id="29468"/>
    <lineage>
        <taxon>Bacteria</taxon>
        <taxon>Pseudomonadati</taxon>
        <taxon>Pseudomonadota</taxon>
        <taxon>Alphaproteobacteria</taxon>
        <taxon>Hyphomicrobiales</taxon>
        <taxon>Methylocystaceae</taxon>
        <taxon>Methylocystis</taxon>
    </lineage>
</organism>
<dbReference type="InterPro" id="IPR047951">
    <property type="entry name" value="Transpos_ISL3"/>
</dbReference>
<reference evidence="3" key="1">
    <citation type="journal article" date="2023" name="Int. J. Syst. Evol. Microbiol.">
        <title>Methylocystis iwaonis sp. nov., a type II methane-oxidizing bacterium from surface soil of a rice paddy field in Japan, and emended description of the genus Methylocystis (ex Whittenbury et al. 1970) Bowman et al. 1993.</title>
        <authorList>
            <person name="Kaise H."/>
            <person name="Sawadogo J.B."/>
            <person name="Alam M.S."/>
            <person name="Ueno C."/>
            <person name="Dianou D."/>
            <person name="Shinjo R."/>
            <person name="Asakawa S."/>
        </authorList>
    </citation>
    <scope>NUCLEOTIDE SEQUENCE</scope>
    <source>
        <strain evidence="3">LMG27198</strain>
    </source>
</reference>
<evidence type="ECO:0000259" key="1">
    <source>
        <dbReference type="Pfam" id="PF01610"/>
    </source>
</evidence>
<accession>A0A9W6GYQ5</accession>
<dbReference type="InterPro" id="IPR002560">
    <property type="entry name" value="Transposase_DDE"/>
</dbReference>
<dbReference type="PANTHER" id="PTHR33498:SF1">
    <property type="entry name" value="TRANSPOSASE FOR INSERTION SEQUENCE ELEMENT IS1557"/>
    <property type="match status" value="1"/>
</dbReference>
<keyword evidence="4" id="KW-1185">Reference proteome</keyword>
<evidence type="ECO:0000259" key="2">
    <source>
        <dbReference type="Pfam" id="PF14690"/>
    </source>
</evidence>
<protein>
    <recommendedName>
        <fullName evidence="5">ISL3 family transposase</fullName>
    </recommendedName>
</protein>
<feature type="domain" description="Transposase IS204/IS1001/IS1096/IS1165 zinc-finger" evidence="2">
    <location>
        <begin position="35"/>
        <end position="77"/>
    </location>
</feature>
<sequence length="367" mass="41855">MRKKIKLSVGPGIEVEEIELQDGRWVLSARAAGERSCPVCGKPSTSRHDWHHRRLQDLPVQGTPLVLDLRLGRWRCLNERCGRKTFVERLPSVAAPMARRTVRVAEIVRLFGYAAGGLPSERLLARLAMPVSDNAILRQLKRHVRERADTAPLRVLAIDDWSWRKGFTYGTIVVDLERRTVADVMETRSAKETADWLARRPEIEIVRRDRCGLYAQGIRQGAPQARQVADRFHLLRNLREAIERQMTAVSCFGGRSRLPPAPGDRQLVVRRRNRDSREQMFKHAKALHASGKSFVAIAAEIGIGRSTIAKWIEADSLPDRRRVTLKPSSPLYFQEFLARRWAEGDKIGRRLFYDVRNRGYTGGVHPV</sequence>
<dbReference type="RefSeq" id="WP_281806174.1">
    <property type="nucleotide sequence ID" value="NZ_BSEC01000003.1"/>
</dbReference>
<dbReference type="Pfam" id="PF01610">
    <property type="entry name" value="DDE_Tnp_ISL3"/>
    <property type="match status" value="1"/>
</dbReference>
<dbReference type="Proteomes" id="UP001144323">
    <property type="component" value="Unassembled WGS sequence"/>
</dbReference>
<dbReference type="Pfam" id="PF14690">
    <property type="entry name" value="Zn_ribbon_ISL3"/>
    <property type="match status" value="1"/>
</dbReference>
<dbReference type="AlphaFoldDB" id="A0A9W6GYQ5"/>
<evidence type="ECO:0000313" key="4">
    <source>
        <dbReference type="Proteomes" id="UP001144323"/>
    </source>
</evidence>
<proteinExistence type="predicted"/>
<evidence type="ECO:0000313" key="3">
    <source>
        <dbReference type="EMBL" id="GLI95386.1"/>
    </source>
</evidence>
<comment type="caution">
    <text evidence="3">The sequence shown here is derived from an EMBL/GenBank/DDBJ whole genome shotgun (WGS) entry which is preliminary data.</text>
</comment>
<gene>
    <name evidence="3" type="ORF">LMG27198_43780</name>
</gene>
<dbReference type="PANTHER" id="PTHR33498">
    <property type="entry name" value="TRANSPOSASE FOR INSERTION SEQUENCE ELEMENT IS1557"/>
    <property type="match status" value="1"/>
</dbReference>
<dbReference type="InterPro" id="IPR029261">
    <property type="entry name" value="Transposase_Znf"/>
</dbReference>
<dbReference type="NCBIfam" id="NF033550">
    <property type="entry name" value="transpos_ISL3"/>
    <property type="match status" value="1"/>
</dbReference>
<evidence type="ECO:0008006" key="5">
    <source>
        <dbReference type="Google" id="ProtNLM"/>
    </source>
</evidence>